<sequence length="195" mass="22225">MSNLFQYLANESDNDDLENEIEDTGLPQNPTEQEAVINSPNEDIISLNNSNQEQNQNQDGQTQEKEEKSNQSIDLENLDRLTPEEIANCPTVFEALGMSENRKVLFTFLGISLALVIVGFGSFSLGKKLIPVIFKSIDPYDAPIYSCGLAVVLTQIIVFSFFFWAWKHDVAAEKKERELEEHIRKEKLKRKLKKD</sequence>
<feature type="compositionally biased region" description="Acidic residues" evidence="1">
    <location>
        <begin position="12"/>
        <end position="23"/>
    </location>
</feature>
<evidence type="ECO:0008006" key="5">
    <source>
        <dbReference type="Google" id="ProtNLM"/>
    </source>
</evidence>
<keyword evidence="2" id="KW-0812">Transmembrane</keyword>
<dbReference type="Proteomes" id="UP001470230">
    <property type="component" value="Unassembled WGS sequence"/>
</dbReference>
<feature type="transmembrane region" description="Helical" evidence="2">
    <location>
        <begin position="143"/>
        <end position="166"/>
    </location>
</feature>
<keyword evidence="2" id="KW-0472">Membrane</keyword>
<organism evidence="3 4">
    <name type="scientific">Tritrichomonas musculus</name>
    <dbReference type="NCBI Taxonomy" id="1915356"/>
    <lineage>
        <taxon>Eukaryota</taxon>
        <taxon>Metamonada</taxon>
        <taxon>Parabasalia</taxon>
        <taxon>Tritrichomonadida</taxon>
        <taxon>Tritrichomonadidae</taxon>
        <taxon>Tritrichomonas</taxon>
    </lineage>
</organism>
<feature type="transmembrane region" description="Helical" evidence="2">
    <location>
        <begin position="104"/>
        <end position="123"/>
    </location>
</feature>
<feature type="compositionally biased region" description="Low complexity" evidence="1">
    <location>
        <begin position="48"/>
        <end position="61"/>
    </location>
</feature>
<feature type="compositionally biased region" description="Polar residues" evidence="1">
    <location>
        <begin position="1"/>
        <end position="11"/>
    </location>
</feature>
<keyword evidence="2" id="KW-1133">Transmembrane helix</keyword>
<evidence type="ECO:0000256" key="1">
    <source>
        <dbReference type="SAM" id="MobiDB-lite"/>
    </source>
</evidence>
<protein>
    <recommendedName>
        <fullName evidence="5">Transmembrane protein</fullName>
    </recommendedName>
</protein>
<proteinExistence type="predicted"/>
<comment type="caution">
    <text evidence="3">The sequence shown here is derived from an EMBL/GenBank/DDBJ whole genome shotgun (WGS) entry which is preliminary data.</text>
</comment>
<accession>A0ABR2KWD4</accession>
<evidence type="ECO:0000313" key="3">
    <source>
        <dbReference type="EMBL" id="KAK8894275.1"/>
    </source>
</evidence>
<feature type="region of interest" description="Disordered" evidence="1">
    <location>
        <begin position="1"/>
        <end position="72"/>
    </location>
</feature>
<gene>
    <name evidence="3" type="ORF">M9Y10_022710</name>
</gene>
<dbReference type="EMBL" id="JAPFFF010000003">
    <property type="protein sequence ID" value="KAK8894275.1"/>
    <property type="molecule type" value="Genomic_DNA"/>
</dbReference>
<evidence type="ECO:0000256" key="2">
    <source>
        <dbReference type="SAM" id="Phobius"/>
    </source>
</evidence>
<reference evidence="3 4" key="1">
    <citation type="submission" date="2024-04" db="EMBL/GenBank/DDBJ databases">
        <title>Tritrichomonas musculus Genome.</title>
        <authorList>
            <person name="Alves-Ferreira E."/>
            <person name="Grigg M."/>
            <person name="Lorenzi H."/>
            <person name="Galac M."/>
        </authorList>
    </citation>
    <scope>NUCLEOTIDE SEQUENCE [LARGE SCALE GENOMIC DNA]</scope>
    <source>
        <strain evidence="3 4">EAF2021</strain>
    </source>
</reference>
<keyword evidence="4" id="KW-1185">Reference proteome</keyword>
<evidence type="ECO:0000313" key="4">
    <source>
        <dbReference type="Proteomes" id="UP001470230"/>
    </source>
</evidence>
<feature type="compositionally biased region" description="Polar residues" evidence="1">
    <location>
        <begin position="26"/>
        <end position="41"/>
    </location>
</feature>
<name>A0ABR2KWD4_9EUKA</name>